<evidence type="ECO:0000256" key="5">
    <source>
        <dbReference type="PROSITE-ProRule" id="PRU01091"/>
    </source>
</evidence>
<dbReference type="PANTHER" id="PTHR48111">
    <property type="entry name" value="REGULATOR OF RPOS"/>
    <property type="match status" value="1"/>
</dbReference>
<evidence type="ECO:0000256" key="2">
    <source>
        <dbReference type="ARBA" id="ARBA00023012"/>
    </source>
</evidence>
<evidence type="ECO:0000256" key="3">
    <source>
        <dbReference type="ARBA" id="ARBA00023125"/>
    </source>
</evidence>
<dbReference type="InterPro" id="IPR011006">
    <property type="entry name" value="CheY-like_superfamily"/>
</dbReference>
<proteinExistence type="predicted"/>
<evidence type="ECO:0000313" key="8">
    <source>
        <dbReference type="EMBL" id="MCA8378535.1"/>
    </source>
</evidence>
<dbReference type="InterPro" id="IPR039420">
    <property type="entry name" value="WalR-like"/>
</dbReference>
<dbReference type="GO" id="GO:0006355">
    <property type="term" value="P:regulation of DNA-templated transcription"/>
    <property type="evidence" value="ECO:0007669"/>
    <property type="project" value="InterPro"/>
</dbReference>
<gene>
    <name evidence="8" type="ORF">LGN22_06510</name>
</gene>
<evidence type="ECO:0000313" key="9">
    <source>
        <dbReference type="Proteomes" id="UP001199070"/>
    </source>
</evidence>
<dbReference type="InterPro" id="IPR001867">
    <property type="entry name" value="OmpR/PhoB-type_DNA-bd"/>
</dbReference>
<dbReference type="Gene3D" id="3.40.50.2300">
    <property type="match status" value="1"/>
</dbReference>
<dbReference type="Pfam" id="PF00486">
    <property type="entry name" value="Trans_reg_C"/>
    <property type="match status" value="1"/>
</dbReference>
<organism evidence="8 9">
    <name type="scientific">Burkholderia cenocepacia</name>
    <dbReference type="NCBI Taxonomy" id="95486"/>
    <lineage>
        <taxon>Bacteria</taxon>
        <taxon>Pseudomonadati</taxon>
        <taxon>Pseudomonadota</taxon>
        <taxon>Betaproteobacteria</taxon>
        <taxon>Burkholderiales</taxon>
        <taxon>Burkholderiaceae</taxon>
        <taxon>Burkholderia</taxon>
        <taxon>Burkholderia cepacia complex</taxon>
    </lineage>
</organism>
<dbReference type="PANTHER" id="PTHR48111:SF40">
    <property type="entry name" value="PHOSPHATE REGULON TRANSCRIPTIONAL REGULATORY PROTEIN PHOB"/>
    <property type="match status" value="1"/>
</dbReference>
<dbReference type="AlphaFoldDB" id="A0AAW4T9Q2"/>
<accession>A0AAW4T9Q2</accession>
<dbReference type="EMBL" id="JAIZTC010000001">
    <property type="protein sequence ID" value="MCA8378535.1"/>
    <property type="molecule type" value="Genomic_DNA"/>
</dbReference>
<dbReference type="GO" id="GO:0005829">
    <property type="term" value="C:cytosol"/>
    <property type="evidence" value="ECO:0007669"/>
    <property type="project" value="TreeGrafter"/>
</dbReference>
<evidence type="ECO:0000259" key="7">
    <source>
        <dbReference type="PROSITE" id="PS51755"/>
    </source>
</evidence>
<dbReference type="PROSITE" id="PS51755">
    <property type="entry name" value="OMPR_PHOB"/>
    <property type="match status" value="1"/>
</dbReference>
<dbReference type="PROSITE" id="PS50110">
    <property type="entry name" value="RESPONSE_REGULATORY"/>
    <property type="match status" value="1"/>
</dbReference>
<dbReference type="InterPro" id="IPR001789">
    <property type="entry name" value="Sig_transdc_resp-reg_receiver"/>
</dbReference>
<feature type="modified residue" description="4-aspartylphosphate" evidence="4">
    <location>
        <position position="84"/>
    </location>
</feature>
<evidence type="ECO:0000259" key="6">
    <source>
        <dbReference type="PROSITE" id="PS50110"/>
    </source>
</evidence>
<reference evidence="8" key="1">
    <citation type="submission" date="2023-08" db="EMBL/GenBank/DDBJ databases">
        <title>A collection of bacterial strains from the Burkholderia cepacia Research Laboratory and Repository.</title>
        <authorList>
            <person name="Lipuma J."/>
            <person name="Spilker T."/>
        </authorList>
    </citation>
    <scope>NUCLEOTIDE SEQUENCE</scope>
    <source>
        <strain evidence="8">AU0862</strain>
    </source>
</reference>
<dbReference type="SUPFAM" id="SSF52172">
    <property type="entry name" value="CheY-like"/>
    <property type="match status" value="1"/>
</dbReference>
<dbReference type="GO" id="GO:0032993">
    <property type="term" value="C:protein-DNA complex"/>
    <property type="evidence" value="ECO:0007669"/>
    <property type="project" value="TreeGrafter"/>
</dbReference>
<feature type="DNA-binding region" description="OmpR/PhoB-type" evidence="5">
    <location>
        <begin position="161"/>
        <end position="260"/>
    </location>
</feature>
<dbReference type="Pfam" id="PF00072">
    <property type="entry name" value="Response_reg"/>
    <property type="match status" value="1"/>
</dbReference>
<protein>
    <submittedName>
        <fullName evidence="8">Response regulator transcription factor</fullName>
    </submittedName>
</protein>
<dbReference type="RefSeq" id="WP_226133294.1">
    <property type="nucleotide sequence ID" value="NZ_JAIZTC010000001.1"/>
</dbReference>
<dbReference type="GO" id="GO:0000976">
    <property type="term" value="F:transcription cis-regulatory region binding"/>
    <property type="evidence" value="ECO:0007669"/>
    <property type="project" value="TreeGrafter"/>
</dbReference>
<sequence>MTPIAACLRRRARSWLDARYVLIVTINIEGVRNMNVLYLEDDPAYVELVTSILETSGYRVHAVSNGNQAIRHLESAVVDLLILDWLVPGLSGFEVLQWTRERIGDHLPILFLTQRARDDAVFSAINAGADDYMVKPINQFELLARANALLRRAYRSGSGGHDALRLGGYQIDTRTRTVLLHDAPVKLTPREFDLAVLLFRNPGRIMPRDALIRSLWGRDMAGVSRSLDTHIYRLRMKLVLQPSNGVRLSAVYTLGYRLEAI</sequence>
<dbReference type="GO" id="GO:0000156">
    <property type="term" value="F:phosphorelay response regulator activity"/>
    <property type="evidence" value="ECO:0007669"/>
    <property type="project" value="TreeGrafter"/>
</dbReference>
<keyword evidence="2" id="KW-0902">Two-component regulatory system</keyword>
<name>A0AAW4T9Q2_9BURK</name>
<dbReference type="CDD" id="cd00383">
    <property type="entry name" value="trans_reg_C"/>
    <property type="match status" value="1"/>
</dbReference>
<keyword evidence="3 5" id="KW-0238">DNA-binding</keyword>
<feature type="domain" description="Response regulatory" evidence="6">
    <location>
        <begin position="35"/>
        <end position="150"/>
    </location>
</feature>
<evidence type="ECO:0000256" key="1">
    <source>
        <dbReference type="ARBA" id="ARBA00022553"/>
    </source>
</evidence>
<dbReference type="Gene3D" id="1.10.10.10">
    <property type="entry name" value="Winged helix-like DNA-binding domain superfamily/Winged helix DNA-binding domain"/>
    <property type="match status" value="1"/>
</dbReference>
<feature type="domain" description="OmpR/PhoB-type" evidence="7">
    <location>
        <begin position="161"/>
        <end position="260"/>
    </location>
</feature>
<comment type="caution">
    <text evidence="8">The sequence shown here is derived from an EMBL/GenBank/DDBJ whole genome shotgun (WGS) entry which is preliminary data.</text>
</comment>
<keyword evidence="1 4" id="KW-0597">Phosphoprotein</keyword>
<dbReference type="SMART" id="SM00862">
    <property type="entry name" value="Trans_reg_C"/>
    <property type="match status" value="1"/>
</dbReference>
<dbReference type="InterPro" id="IPR036388">
    <property type="entry name" value="WH-like_DNA-bd_sf"/>
</dbReference>
<dbReference type="SMART" id="SM00448">
    <property type="entry name" value="REC"/>
    <property type="match status" value="1"/>
</dbReference>
<evidence type="ECO:0000256" key="4">
    <source>
        <dbReference type="PROSITE-ProRule" id="PRU00169"/>
    </source>
</evidence>
<dbReference type="Proteomes" id="UP001199070">
    <property type="component" value="Unassembled WGS sequence"/>
</dbReference>
<dbReference type="CDD" id="cd17574">
    <property type="entry name" value="REC_OmpR"/>
    <property type="match status" value="1"/>
</dbReference>